<proteinExistence type="predicted"/>
<evidence type="ECO:0000313" key="1">
    <source>
        <dbReference type="EMBL" id="NIX77375.1"/>
    </source>
</evidence>
<accession>A0ABX0VEK8</accession>
<keyword evidence="2" id="KW-1185">Reference proteome</keyword>
<dbReference type="RefSeq" id="WP_167673297.1">
    <property type="nucleotide sequence ID" value="NZ_JAATJS010000004.1"/>
</dbReference>
<evidence type="ECO:0000313" key="2">
    <source>
        <dbReference type="Proteomes" id="UP000707352"/>
    </source>
</evidence>
<sequence>MSAASDITAIADAYLEAVGGDAAAALHLAVSDLIDTTAEADLRARALDQWVSRGYVQGRAAERLQRIRQRQDESGEAGVKAAS</sequence>
<gene>
    <name evidence="1" type="ORF">HB375_12235</name>
</gene>
<dbReference type="EMBL" id="JAATJS010000004">
    <property type="protein sequence ID" value="NIX77375.1"/>
    <property type="molecule type" value="Genomic_DNA"/>
</dbReference>
<name>A0ABX0VEK8_9HYPH</name>
<comment type="caution">
    <text evidence="1">The sequence shown here is derived from an EMBL/GenBank/DDBJ whole genome shotgun (WGS) entry which is preliminary data.</text>
</comment>
<protein>
    <submittedName>
        <fullName evidence="1">Uncharacterized protein</fullName>
    </submittedName>
</protein>
<dbReference type="Proteomes" id="UP000707352">
    <property type="component" value="Unassembled WGS sequence"/>
</dbReference>
<reference evidence="1 2" key="1">
    <citation type="submission" date="2020-03" db="EMBL/GenBank/DDBJ databases">
        <title>The genome sequence of Microvirga sp. c23x22.</title>
        <authorList>
            <person name="Zhang X."/>
        </authorList>
    </citation>
    <scope>NUCLEOTIDE SEQUENCE [LARGE SCALE GENOMIC DNA]</scope>
    <source>
        <strain evidence="2">c23x22</strain>
    </source>
</reference>
<organism evidence="1 2">
    <name type="scientific">Microvirga terricola</name>
    <dbReference type="NCBI Taxonomy" id="2719797"/>
    <lineage>
        <taxon>Bacteria</taxon>
        <taxon>Pseudomonadati</taxon>
        <taxon>Pseudomonadota</taxon>
        <taxon>Alphaproteobacteria</taxon>
        <taxon>Hyphomicrobiales</taxon>
        <taxon>Methylobacteriaceae</taxon>
        <taxon>Microvirga</taxon>
    </lineage>
</organism>